<evidence type="ECO:0000313" key="1">
    <source>
        <dbReference type="EMBL" id="KAK9045280.1"/>
    </source>
</evidence>
<accession>A0ABR2U6I3</accession>
<sequence>MFYFPEEINGCVQVHSQGRVEGLKLSPFGGINHSTNLEGCAESFPEIAFMNPSEISSLAMKNREHLRLDIWKVQNLGGCSPSILEVGSIYGTPKKIMDVDADGEQNLVTNHALGGILDMGLGCELTKEVCEMVSCSNHNISWARRVDMENGNIDAFAHESDSEPEQVNLFSELQDQRFRRKYVSITELQDKYLSVKEKRKRDRAMKKSKEVGKENVSFELVDYSPSDSDIARMQKLTISVRKTLELGKKLGMEIISDEEEVLAGCCWI</sequence>
<comment type="caution">
    <text evidence="1">The sequence shown here is derived from an EMBL/GenBank/DDBJ whole genome shotgun (WGS) entry which is preliminary data.</text>
</comment>
<protein>
    <submittedName>
        <fullName evidence="1">Uncharacterized protein</fullName>
    </submittedName>
</protein>
<proteinExistence type="predicted"/>
<gene>
    <name evidence="1" type="ORF">V6N11_059167</name>
</gene>
<reference evidence="1 2" key="1">
    <citation type="journal article" date="2024" name="G3 (Bethesda)">
        <title>Genome assembly of Hibiscus sabdariffa L. provides insights into metabolisms of medicinal natural products.</title>
        <authorList>
            <person name="Kim T."/>
        </authorList>
    </citation>
    <scope>NUCLEOTIDE SEQUENCE [LARGE SCALE GENOMIC DNA]</scope>
    <source>
        <strain evidence="1">TK-2024</strain>
        <tissue evidence="1">Old leaves</tissue>
    </source>
</reference>
<evidence type="ECO:0000313" key="2">
    <source>
        <dbReference type="Proteomes" id="UP001396334"/>
    </source>
</evidence>
<dbReference type="Proteomes" id="UP001396334">
    <property type="component" value="Unassembled WGS sequence"/>
</dbReference>
<keyword evidence="2" id="KW-1185">Reference proteome</keyword>
<name>A0ABR2U6I3_9ROSI</name>
<dbReference type="EMBL" id="JBBPBN010000002">
    <property type="protein sequence ID" value="KAK9045280.1"/>
    <property type="molecule type" value="Genomic_DNA"/>
</dbReference>
<organism evidence="1 2">
    <name type="scientific">Hibiscus sabdariffa</name>
    <name type="common">roselle</name>
    <dbReference type="NCBI Taxonomy" id="183260"/>
    <lineage>
        <taxon>Eukaryota</taxon>
        <taxon>Viridiplantae</taxon>
        <taxon>Streptophyta</taxon>
        <taxon>Embryophyta</taxon>
        <taxon>Tracheophyta</taxon>
        <taxon>Spermatophyta</taxon>
        <taxon>Magnoliopsida</taxon>
        <taxon>eudicotyledons</taxon>
        <taxon>Gunneridae</taxon>
        <taxon>Pentapetalae</taxon>
        <taxon>rosids</taxon>
        <taxon>malvids</taxon>
        <taxon>Malvales</taxon>
        <taxon>Malvaceae</taxon>
        <taxon>Malvoideae</taxon>
        <taxon>Hibiscus</taxon>
    </lineage>
</organism>